<protein>
    <submittedName>
        <fullName evidence="2">Uncharacterized protein</fullName>
    </submittedName>
</protein>
<comment type="caution">
    <text evidence="2">The sequence shown here is derived from an EMBL/GenBank/DDBJ whole genome shotgun (WGS) entry which is preliminary data.</text>
</comment>
<feature type="compositionally biased region" description="Polar residues" evidence="1">
    <location>
        <begin position="1"/>
        <end position="11"/>
    </location>
</feature>
<organism evidence="2 3">
    <name type="scientific">Actinomadura napierensis</name>
    <dbReference type="NCBI Taxonomy" id="267854"/>
    <lineage>
        <taxon>Bacteria</taxon>
        <taxon>Bacillati</taxon>
        <taxon>Actinomycetota</taxon>
        <taxon>Actinomycetes</taxon>
        <taxon>Streptosporangiales</taxon>
        <taxon>Thermomonosporaceae</taxon>
        <taxon>Actinomadura</taxon>
    </lineage>
</organism>
<keyword evidence="3" id="KW-1185">Reference proteome</keyword>
<feature type="region of interest" description="Disordered" evidence="1">
    <location>
        <begin position="1"/>
        <end position="51"/>
    </location>
</feature>
<proteinExistence type="predicted"/>
<accession>A0ABN2Y2P5</accession>
<name>A0ABN2Y2P5_9ACTN</name>
<evidence type="ECO:0000313" key="3">
    <source>
        <dbReference type="Proteomes" id="UP001501020"/>
    </source>
</evidence>
<reference evidence="2 3" key="1">
    <citation type="journal article" date="2019" name="Int. J. Syst. Evol. Microbiol.">
        <title>The Global Catalogue of Microorganisms (GCM) 10K type strain sequencing project: providing services to taxonomists for standard genome sequencing and annotation.</title>
        <authorList>
            <consortium name="The Broad Institute Genomics Platform"/>
            <consortium name="The Broad Institute Genome Sequencing Center for Infectious Disease"/>
            <person name="Wu L."/>
            <person name="Ma J."/>
        </authorList>
    </citation>
    <scope>NUCLEOTIDE SEQUENCE [LARGE SCALE GENOMIC DNA]</scope>
    <source>
        <strain evidence="2 3">JCM 13850</strain>
    </source>
</reference>
<dbReference type="EMBL" id="BAAAMR010000002">
    <property type="protein sequence ID" value="GAA2119965.1"/>
    <property type="molecule type" value="Genomic_DNA"/>
</dbReference>
<dbReference type="Proteomes" id="UP001501020">
    <property type="component" value="Unassembled WGS sequence"/>
</dbReference>
<sequence length="70" mass="7264">MNTDSTNTVSRTEPPPIHDATACSPVAIGPYTDGVDRHSSGAPATGSFGRSTARVSYGSWPVAAIRPYEA</sequence>
<evidence type="ECO:0000313" key="2">
    <source>
        <dbReference type="EMBL" id="GAA2119965.1"/>
    </source>
</evidence>
<gene>
    <name evidence="2" type="ORF">GCM10009727_04270</name>
</gene>
<evidence type="ECO:0000256" key="1">
    <source>
        <dbReference type="SAM" id="MobiDB-lite"/>
    </source>
</evidence>